<dbReference type="InterPro" id="IPR036291">
    <property type="entry name" value="NAD(P)-bd_dom_sf"/>
</dbReference>
<dbReference type="RefSeq" id="WP_096810493.1">
    <property type="nucleotide sequence ID" value="NZ_CABIWM010000007.1"/>
</dbReference>
<proteinExistence type="inferred from homology"/>
<accession>A0A291JLZ7</accession>
<dbReference type="SUPFAM" id="SSF51735">
    <property type="entry name" value="NAD(P)-binding Rossmann-fold domains"/>
    <property type="match status" value="1"/>
</dbReference>
<dbReference type="PANTHER" id="PTHR43115:SF4">
    <property type="entry name" value="DEHYDROGENASE_REDUCTASE SDR FAMILY MEMBER 11"/>
    <property type="match status" value="1"/>
</dbReference>
<evidence type="ECO:0000313" key="5">
    <source>
        <dbReference type="Proteomes" id="UP000240400"/>
    </source>
</evidence>
<dbReference type="PANTHER" id="PTHR43115">
    <property type="entry name" value="DEHYDROGENASE/REDUCTASE SDR FAMILY MEMBER 11"/>
    <property type="match status" value="1"/>
</dbReference>
<reference evidence="4 5" key="1">
    <citation type="journal article" date="2016" name="Front. Microbiol.">
        <title>Comprehensive Phylogenetic Analysis of Bovine Non-aureus Staphylococci Species Based on Whole-Genome Sequencing.</title>
        <authorList>
            <person name="Naushad S."/>
            <person name="Barkema H.W."/>
            <person name="Luby C."/>
            <person name="Condas L.A."/>
            <person name="Nobrega D.B."/>
            <person name="Carson D.A."/>
            <person name="De Buck J."/>
        </authorList>
    </citation>
    <scope>NUCLEOTIDE SEQUENCE [LARGE SCALE GENOMIC DNA]</scope>
    <source>
        <strain evidence="4 5">SNUC 4337</strain>
    </source>
</reference>
<dbReference type="Proteomes" id="UP000240400">
    <property type="component" value="Unassembled WGS sequence"/>
</dbReference>
<sequence length="234" mass="25541">MSQNLIYKTALVTGATSGIGKAITKKLHQMNMNVVAVARNQDKLDSLAFELNNDSTLLTIQADVSNKKEIEFVVKQAVTHFETVDVLVNNAGKMGSSRILDGSLSDWEDMIDINIKGLLYGVNSVIGNMVNNQKGHIVNICSDSGFEVIERLSVYCATKFSVRAISIGLEKELANTGVRVTNISPGMVETELSSKSPFEENRKKLEPKDIANAVSYAISQPNHVNVNEVTVRPT</sequence>
<comment type="similarity">
    <text evidence="1 3">Belongs to the short-chain dehydrogenases/reductases (SDR) family.</text>
</comment>
<dbReference type="OrthoDB" id="9775296at2"/>
<dbReference type="InterPro" id="IPR002347">
    <property type="entry name" value="SDR_fam"/>
</dbReference>
<dbReference type="FunFam" id="3.40.50.720:FF:000047">
    <property type="entry name" value="NADP-dependent L-serine/L-allo-threonine dehydrogenase"/>
    <property type="match status" value="1"/>
</dbReference>
<keyword evidence="2" id="KW-0560">Oxidoreductase</keyword>
<evidence type="ECO:0000256" key="1">
    <source>
        <dbReference type="ARBA" id="ARBA00006484"/>
    </source>
</evidence>
<protein>
    <submittedName>
        <fullName evidence="4">SDR family NAD(P)-dependent oxidoreductase</fullName>
    </submittedName>
</protein>
<comment type="caution">
    <text evidence="4">The sequence shown here is derived from an EMBL/GenBank/DDBJ whole genome shotgun (WGS) entry which is preliminary data.</text>
</comment>
<dbReference type="KEGG" id="snl:BJD96_09965"/>
<dbReference type="PRINTS" id="PR00080">
    <property type="entry name" value="SDRFAMILY"/>
</dbReference>
<evidence type="ECO:0000256" key="2">
    <source>
        <dbReference type="ARBA" id="ARBA00023002"/>
    </source>
</evidence>
<dbReference type="GeneID" id="66777392"/>
<dbReference type="Gene3D" id="3.40.50.720">
    <property type="entry name" value="NAD(P)-binding Rossmann-like Domain"/>
    <property type="match status" value="1"/>
</dbReference>
<dbReference type="GO" id="GO:0016616">
    <property type="term" value="F:oxidoreductase activity, acting on the CH-OH group of donors, NAD or NADP as acceptor"/>
    <property type="evidence" value="ECO:0007669"/>
    <property type="project" value="UniProtKB-ARBA"/>
</dbReference>
<name>A0A291JLZ7_9STAP</name>
<dbReference type="PRINTS" id="PR00081">
    <property type="entry name" value="GDHRDH"/>
</dbReference>
<dbReference type="EMBL" id="PZHR01000103">
    <property type="protein sequence ID" value="PTK57682.1"/>
    <property type="molecule type" value="Genomic_DNA"/>
</dbReference>
<organism evidence="4 5">
    <name type="scientific">Staphylococcus nepalensis</name>
    <dbReference type="NCBI Taxonomy" id="214473"/>
    <lineage>
        <taxon>Bacteria</taxon>
        <taxon>Bacillati</taxon>
        <taxon>Bacillota</taxon>
        <taxon>Bacilli</taxon>
        <taxon>Bacillales</taxon>
        <taxon>Staphylococcaceae</taxon>
        <taxon>Staphylococcus</taxon>
    </lineage>
</organism>
<gene>
    <name evidence="4" type="ORF">BUZ61_12270</name>
</gene>
<evidence type="ECO:0000313" key="4">
    <source>
        <dbReference type="EMBL" id="PTK57682.1"/>
    </source>
</evidence>
<dbReference type="AlphaFoldDB" id="A0A291JLZ7"/>
<evidence type="ECO:0000256" key="3">
    <source>
        <dbReference type="RuleBase" id="RU000363"/>
    </source>
</evidence>
<dbReference type="Pfam" id="PF00106">
    <property type="entry name" value="adh_short"/>
    <property type="match status" value="1"/>
</dbReference>